<feature type="transmembrane region" description="Helical" evidence="2">
    <location>
        <begin position="116"/>
        <end position="136"/>
    </location>
</feature>
<feature type="compositionally biased region" description="Pro residues" evidence="1">
    <location>
        <begin position="66"/>
        <end position="79"/>
    </location>
</feature>
<protein>
    <recommendedName>
        <fullName evidence="5">Transmembrane protein</fullName>
    </recommendedName>
</protein>
<dbReference type="EnsemblPlants" id="Kaladp0520s0019.1.v1.1">
    <property type="protein sequence ID" value="Kaladp0520s0019.1.v1.1"/>
    <property type="gene ID" value="Kaladp0520s0019.v1.1"/>
</dbReference>
<dbReference type="PANTHER" id="PTHR34124">
    <property type="entry name" value="F16B3.27 PROTEIN-RELATED"/>
    <property type="match status" value="1"/>
</dbReference>
<keyword evidence="2" id="KW-1133">Transmembrane helix</keyword>
<dbReference type="OMA" id="VVMFVLE"/>
<evidence type="ECO:0000256" key="2">
    <source>
        <dbReference type="SAM" id="Phobius"/>
    </source>
</evidence>
<keyword evidence="4" id="KW-1185">Reference proteome</keyword>
<organism evidence="3 4">
    <name type="scientific">Kalanchoe fedtschenkoi</name>
    <name type="common">Lavender scallops</name>
    <name type="synonym">South American air plant</name>
    <dbReference type="NCBI Taxonomy" id="63787"/>
    <lineage>
        <taxon>Eukaryota</taxon>
        <taxon>Viridiplantae</taxon>
        <taxon>Streptophyta</taxon>
        <taxon>Embryophyta</taxon>
        <taxon>Tracheophyta</taxon>
        <taxon>Spermatophyta</taxon>
        <taxon>Magnoliopsida</taxon>
        <taxon>eudicotyledons</taxon>
        <taxon>Gunneridae</taxon>
        <taxon>Pentapetalae</taxon>
        <taxon>Saxifragales</taxon>
        <taxon>Crassulaceae</taxon>
        <taxon>Kalanchoe</taxon>
    </lineage>
</organism>
<dbReference type="PANTHER" id="PTHR34124:SF2">
    <property type="entry name" value="F16B3.27 PROTEIN-RELATED"/>
    <property type="match status" value="1"/>
</dbReference>
<name>A0A7N0VE82_KALFE</name>
<keyword evidence="2" id="KW-0812">Transmembrane</keyword>
<accession>A0A7N0VE82</accession>
<dbReference type="Proteomes" id="UP000594263">
    <property type="component" value="Unplaced"/>
</dbReference>
<feature type="region of interest" description="Disordered" evidence="1">
    <location>
        <begin position="66"/>
        <end position="90"/>
    </location>
</feature>
<reference evidence="3" key="1">
    <citation type="submission" date="2021-01" db="UniProtKB">
        <authorList>
            <consortium name="EnsemblPlants"/>
        </authorList>
    </citation>
    <scope>IDENTIFICATION</scope>
</reference>
<evidence type="ECO:0000313" key="4">
    <source>
        <dbReference type="Proteomes" id="UP000594263"/>
    </source>
</evidence>
<evidence type="ECO:0008006" key="5">
    <source>
        <dbReference type="Google" id="ProtNLM"/>
    </source>
</evidence>
<keyword evidence="2" id="KW-0472">Membrane</keyword>
<proteinExistence type="predicted"/>
<dbReference type="AlphaFoldDB" id="A0A7N0VE82"/>
<sequence length="168" mass="18926">MSKSSFTSRSHYHTHKLFLLCNYILLGAAFSCIFLTLPLRLLLSLDNFFHILLQAFTIRPTFPDVPPPPPNPAPLPPSSLPSSRALSPSSLHRDGGFLGSQKLYVHEDEGDMRLKLAGRLCVVIFFLEWLVLAFMLKYYMYVERDVNCVTPGGSKSSAKVEHDQDLKD</sequence>
<evidence type="ECO:0000313" key="3">
    <source>
        <dbReference type="EnsemblPlants" id="Kaladp0520s0019.1.v1.1"/>
    </source>
</evidence>
<feature type="transmembrane region" description="Helical" evidence="2">
    <location>
        <begin position="20"/>
        <end position="43"/>
    </location>
</feature>
<dbReference type="PROSITE" id="PS51257">
    <property type="entry name" value="PROKAR_LIPOPROTEIN"/>
    <property type="match status" value="1"/>
</dbReference>
<feature type="compositionally biased region" description="Low complexity" evidence="1">
    <location>
        <begin position="80"/>
        <end position="90"/>
    </location>
</feature>
<dbReference type="Gramene" id="Kaladp0520s0019.1.v1.1">
    <property type="protein sequence ID" value="Kaladp0520s0019.1.v1.1"/>
    <property type="gene ID" value="Kaladp0520s0019.v1.1"/>
</dbReference>
<evidence type="ECO:0000256" key="1">
    <source>
        <dbReference type="SAM" id="MobiDB-lite"/>
    </source>
</evidence>